<evidence type="ECO:0000256" key="13">
    <source>
        <dbReference type="PROSITE-ProRule" id="PRU00261"/>
    </source>
</evidence>
<keyword evidence="9" id="KW-0843">Virulence</keyword>
<keyword evidence="7 14" id="KW-0378">Hydrolase</keyword>
<dbReference type="InterPro" id="IPR017853">
    <property type="entry name" value="GH"/>
</dbReference>
<keyword evidence="12" id="KW-0624">Polysaccharide degradation</keyword>
<protein>
    <recommendedName>
        <fullName evidence="4">chitinase</fullName>
        <ecNumber evidence="4">3.2.1.14</ecNumber>
    </recommendedName>
</protein>
<dbReference type="InterPro" id="IPR036861">
    <property type="entry name" value="Endochitinase-like_sf"/>
</dbReference>
<dbReference type="Gene3D" id="3.20.20.80">
    <property type="entry name" value="Glycosidases"/>
    <property type="match status" value="1"/>
</dbReference>
<organism evidence="19 20">
    <name type="scientific">Corynascus novoguineensis</name>
    <dbReference type="NCBI Taxonomy" id="1126955"/>
    <lineage>
        <taxon>Eukaryota</taxon>
        <taxon>Fungi</taxon>
        <taxon>Dikarya</taxon>
        <taxon>Ascomycota</taxon>
        <taxon>Pezizomycotina</taxon>
        <taxon>Sordariomycetes</taxon>
        <taxon>Sordariomycetidae</taxon>
        <taxon>Sordariales</taxon>
        <taxon>Chaetomiaceae</taxon>
        <taxon>Corynascus</taxon>
    </lineage>
</organism>
<accession>A0AAN7CJF5</accession>
<keyword evidence="10" id="KW-0119">Carbohydrate metabolism</keyword>
<evidence type="ECO:0000256" key="14">
    <source>
        <dbReference type="RuleBase" id="RU000489"/>
    </source>
</evidence>
<evidence type="ECO:0000313" key="19">
    <source>
        <dbReference type="EMBL" id="KAK4243180.1"/>
    </source>
</evidence>
<evidence type="ECO:0000256" key="10">
    <source>
        <dbReference type="ARBA" id="ARBA00023277"/>
    </source>
</evidence>
<keyword evidence="13" id="KW-1015">Disulfide bond</keyword>
<evidence type="ECO:0000256" key="15">
    <source>
        <dbReference type="SAM" id="MobiDB-lite"/>
    </source>
</evidence>
<dbReference type="PANTHER" id="PTHR47700:SF2">
    <property type="entry name" value="CHITINASE"/>
    <property type="match status" value="1"/>
</dbReference>
<dbReference type="InterPro" id="IPR001223">
    <property type="entry name" value="Glyco_hydro18_cat"/>
</dbReference>
<gene>
    <name evidence="19" type="ORF">C7999DRAFT_18434</name>
</gene>
<dbReference type="PANTHER" id="PTHR47700">
    <property type="entry name" value="V CHITINASE, PUTATIVE (AFU_ORTHOLOGUE AFUA_6G13720)-RELATED"/>
    <property type="match status" value="1"/>
</dbReference>
<dbReference type="InterPro" id="IPR001579">
    <property type="entry name" value="Glyco_hydro_18_chit_AS"/>
</dbReference>
<dbReference type="Gene3D" id="3.30.60.10">
    <property type="entry name" value="Endochitinase-like"/>
    <property type="match status" value="1"/>
</dbReference>
<keyword evidence="8" id="KW-0146">Chitin degradation</keyword>
<comment type="similarity">
    <text evidence="3">Belongs to the glycosyl hydrolase 18 family. Chitinase class V subfamily.</text>
</comment>
<keyword evidence="5" id="KW-0964">Secreted</keyword>
<evidence type="ECO:0000256" key="16">
    <source>
        <dbReference type="SAM" id="SignalP"/>
    </source>
</evidence>
<evidence type="ECO:0000256" key="7">
    <source>
        <dbReference type="ARBA" id="ARBA00022801"/>
    </source>
</evidence>
<dbReference type="InterPro" id="IPR053214">
    <property type="entry name" value="LysM12-like"/>
</dbReference>
<dbReference type="Gene3D" id="3.10.50.10">
    <property type="match status" value="1"/>
</dbReference>
<sequence>MGPPSWRSLGALLLLTLTTRSIAGVINVKPHIEDAPRRPETCRSEISFLDYSAKIRHEYELPVCSTGDHPDGVQARDVEASNGVSFLAAESLSFLSGRQVVGGDDYSCAPDRPCKNKACCPKATLQCNYGEEYCGTSGISPNEVCWSNCDAKAECGVNAKVPGQKCPLNVCCGKWGFCGMTKDFCEVEDHGATGGCQSNCEQPEPKDKDNEQLDRVIGYYEAWRYNSECQGMPLNDIPINSLTHLYFSFAFITPNEYNIVGMDGLPSELFSNFTDLKKGNPNLKVLIAIGGWTHNDPGPLQKVFSNMVSTRQNRATFIANLMAFLRQYAFDGVDFDWEYPGADDRGGVPEEDGVNFTQFLKELQEEIKKQPVKYIVSYTAPTSFWYLRHFDLKSVDYVDFVNVMSYDLHGVWDRDNPIGSHIYGHTNLTEMRLAFDLFWRNDVPARKLNMGLGFYGRAFQLADPACNKPGCIFKGGATKGACSGESGILSYREIMEVIRTKKLKPVHDKEAGVKYITWNTDQWVSFDDKETFKQKKDLAKELGLGGFLIWAIDQDDDQLSALAAVLDPKPLGDFRADKADENWTGSNELCYISECGGNCKPGDIKITEQRCDKGKESKLCCPLSGAPDPKECHWRGGPPFCNGHCHDDEVMTHMSKWGGGADCWDGQMAHCCKSPLGEENTCYWAGIAQECKAGHLPLTFSGTVLSILDDIAEVILAVVGRAVPLVSLTGRLLLEVLDQLDLDTNKLYCCPEEDLDRWKNCGWYGKPGSCFDGHCPDMKFVQLTDSYYGGGETCGAQFSRVRTFCCESAGDPLFLPVPLENLFEHPPEGDSVDTDFSLETDKSSAGGDDNPNEAAFQFVVLASPEELQVSIDKRDGSHWDVWGCDDAVTEGEHTVSMVCTDFSENSNCHKIGLGHGVPGTILQMPPGCGPGKYAVAKSMEPAQGVDDHATLLPRRLAHLAPRKPVVYSLTFDYDFARVPRDLGATQMRIDFSNQDDYWDTVVAGAVAKKKKKRGLNRRTLADVGGNHVRWLEEEFRDDYHFGGLDKRELHERWFGKSILEWLAQLVKPEIKREFLHTYDDTVTAKLIDETWQCSKGNVGYEGHLLAQALLKIKVESSFGFTLIVNSLSLPLDVSQSYLTFYNKGEITGVVTLEAVAKVFYEKKSVILNIPFPGASFKIPGIATIGPQLTVEGSIDASLAVAGTIETKLEIAKWEVRQVVPDGNDDAYKPKEIGEGDTSLDRTGDFEGIKRPEFYAGVAVQGDVTARLSAAAEFGVRFADRWEVDPAAAAVVGEASVMAKLTAGVSTNAICPFTYSLDVGARLYARVQAPQLFGWSGGEYDLTPQWNKGIITAGTCPDLGPIPSKRDLSFIEATGNYSDADRDSYGQGLASESGLLDARDHNRIQQRSGHLAKRGSVYGPVLSLPVGKFFCPPSNDPNENESSSCSDVEPAWDQDKYLNEDYESRRRRRRRSENATILDDHDDGDDNDDLDDIAGEILAHIDKRAISQKPVRACGISTTFSYPTDGSLPTGALIYGWEQPDVCGSYEWGGPLNARVANTAYHSEHILEAQLVSKFFSYMDEKTDLLPNPNPNAPQNQARISFCRYVDMMFNIPAVPAPNIDTAQGFGASLKPIDHIAAQFPTHLWKVDEYVALERPINTPAKGKAWGSEREIIRTDNWLTSKLPNPAGARAMLKAMRSLIGSRIYHNDGTVLAILRAQKARVGAILGLLDTTILPANPPAGLAAWQGFGLQAEWDTFMRGEFLMMQTKTMKVLNGFIGPLMEHWANDAVKQANQDQQGDSAAVLAQKQQIRNLIDDIEAMNDYLRTMPAWQWPF</sequence>
<keyword evidence="11 14" id="KW-0326">Glycosidase</keyword>
<dbReference type="EC" id="3.2.1.14" evidence="4"/>
<evidence type="ECO:0000256" key="6">
    <source>
        <dbReference type="ARBA" id="ARBA00022669"/>
    </source>
</evidence>
<evidence type="ECO:0000256" key="9">
    <source>
        <dbReference type="ARBA" id="ARBA00023026"/>
    </source>
</evidence>
<keyword evidence="20" id="KW-1185">Reference proteome</keyword>
<dbReference type="PROSITE" id="PS51910">
    <property type="entry name" value="GH18_2"/>
    <property type="match status" value="1"/>
</dbReference>
<feature type="disulfide bond" evidence="13">
    <location>
        <begin position="196"/>
        <end position="200"/>
    </location>
</feature>
<dbReference type="SUPFAM" id="SSF57016">
    <property type="entry name" value="Plant lectins/antimicrobial peptides"/>
    <property type="match status" value="1"/>
</dbReference>
<feature type="chain" id="PRO_5043040062" description="chitinase" evidence="16">
    <location>
        <begin position="24"/>
        <end position="1833"/>
    </location>
</feature>
<keyword evidence="16" id="KW-0732">Signal</keyword>
<keyword evidence="6 13" id="KW-0147">Chitin-binding</keyword>
<dbReference type="SMART" id="SM00636">
    <property type="entry name" value="Glyco_18"/>
    <property type="match status" value="1"/>
</dbReference>
<evidence type="ECO:0000256" key="4">
    <source>
        <dbReference type="ARBA" id="ARBA00012729"/>
    </source>
</evidence>
<evidence type="ECO:0000256" key="1">
    <source>
        <dbReference type="ARBA" id="ARBA00000822"/>
    </source>
</evidence>
<dbReference type="PROSITE" id="PS50941">
    <property type="entry name" value="CHIT_BIND_I_2"/>
    <property type="match status" value="1"/>
</dbReference>
<dbReference type="SUPFAM" id="SSF54556">
    <property type="entry name" value="Chitinase insertion domain"/>
    <property type="match status" value="1"/>
</dbReference>
<feature type="domain" description="Chitin-binding type-1" evidence="17">
    <location>
        <begin position="152"/>
        <end position="202"/>
    </location>
</feature>
<dbReference type="Pfam" id="PF00704">
    <property type="entry name" value="Glyco_hydro_18"/>
    <property type="match status" value="1"/>
</dbReference>
<dbReference type="EMBL" id="MU857855">
    <property type="protein sequence ID" value="KAK4243180.1"/>
    <property type="molecule type" value="Genomic_DNA"/>
</dbReference>
<comment type="catalytic activity">
    <reaction evidence="1">
        <text>Random endo-hydrolysis of N-acetyl-beta-D-glucosaminide (1-&gt;4)-beta-linkages in chitin and chitodextrins.</text>
        <dbReference type="EC" id="3.2.1.14"/>
    </reaction>
</comment>
<dbReference type="GO" id="GO:0000272">
    <property type="term" value="P:polysaccharide catabolic process"/>
    <property type="evidence" value="ECO:0007669"/>
    <property type="project" value="UniProtKB-KW"/>
</dbReference>
<dbReference type="InterPro" id="IPR029070">
    <property type="entry name" value="Chitinase_insertion_sf"/>
</dbReference>
<dbReference type="Pfam" id="PF00187">
    <property type="entry name" value="Chitin_bind_1"/>
    <property type="match status" value="1"/>
</dbReference>
<dbReference type="GO" id="GO:0008843">
    <property type="term" value="F:endochitinase activity"/>
    <property type="evidence" value="ECO:0007669"/>
    <property type="project" value="UniProtKB-EC"/>
</dbReference>
<evidence type="ECO:0000256" key="8">
    <source>
        <dbReference type="ARBA" id="ARBA00023024"/>
    </source>
</evidence>
<evidence type="ECO:0000313" key="20">
    <source>
        <dbReference type="Proteomes" id="UP001303647"/>
    </source>
</evidence>
<dbReference type="GO" id="GO:0006032">
    <property type="term" value="P:chitin catabolic process"/>
    <property type="evidence" value="ECO:0007669"/>
    <property type="project" value="UniProtKB-KW"/>
</dbReference>
<reference evidence="19" key="1">
    <citation type="journal article" date="2023" name="Mol. Phylogenet. Evol.">
        <title>Genome-scale phylogeny and comparative genomics of the fungal order Sordariales.</title>
        <authorList>
            <person name="Hensen N."/>
            <person name="Bonometti L."/>
            <person name="Westerberg I."/>
            <person name="Brannstrom I.O."/>
            <person name="Guillou S."/>
            <person name="Cros-Aarteil S."/>
            <person name="Calhoun S."/>
            <person name="Haridas S."/>
            <person name="Kuo A."/>
            <person name="Mondo S."/>
            <person name="Pangilinan J."/>
            <person name="Riley R."/>
            <person name="LaButti K."/>
            <person name="Andreopoulos B."/>
            <person name="Lipzen A."/>
            <person name="Chen C."/>
            <person name="Yan M."/>
            <person name="Daum C."/>
            <person name="Ng V."/>
            <person name="Clum A."/>
            <person name="Steindorff A."/>
            <person name="Ohm R.A."/>
            <person name="Martin F."/>
            <person name="Silar P."/>
            <person name="Natvig D.O."/>
            <person name="Lalanne C."/>
            <person name="Gautier V."/>
            <person name="Ament-Velasquez S.L."/>
            <person name="Kruys A."/>
            <person name="Hutchinson M.I."/>
            <person name="Powell A.J."/>
            <person name="Barry K."/>
            <person name="Miller A.N."/>
            <person name="Grigoriev I.V."/>
            <person name="Debuchy R."/>
            <person name="Gladieux P."/>
            <person name="Hiltunen Thoren M."/>
            <person name="Johannesson H."/>
        </authorList>
    </citation>
    <scope>NUCLEOTIDE SEQUENCE</scope>
    <source>
        <strain evidence="19">CBS 359.72</strain>
    </source>
</reference>
<evidence type="ECO:0000256" key="2">
    <source>
        <dbReference type="ARBA" id="ARBA00004613"/>
    </source>
</evidence>
<feature type="region of interest" description="Disordered" evidence="15">
    <location>
        <begin position="826"/>
        <end position="850"/>
    </location>
</feature>
<dbReference type="GO" id="GO:0008061">
    <property type="term" value="F:chitin binding"/>
    <property type="evidence" value="ECO:0007669"/>
    <property type="project" value="UniProtKB-UniRule"/>
</dbReference>
<evidence type="ECO:0000259" key="18">
    <source>
        <dbReference type="PROSITE" id="PS51910"/>
    </source>
</evidence>
<feature type="disulfide bond" evidence="13">
    <location>
        <begin position="171"/>
        <end position="185"/>
    </location>
</feature>
<feature type="disulfide bond" evidence="13">
    <location>
        <begin position="166"/>
        <end position="178"/>
    </location>
</feature>
<dbReference type="SUPFAM" id="SSF51445">
    <property type="entry name" value="(Trans)glycosidases"/>
    <property type="match status" value="1"/>
</dbReference>
<evidence type="ECO:0000256" key="5">
    <source>
        <dbReference type="ARBA" id="ARBA00022525"/>
    </source>
</evidence>
<proteinExistence type="inferred from homology"/>
<dbReference type="PROSITE" id="PS01095">
    <property type="entry name" value="GH18_1"/>
    <property type="match status" value="1"/>
</dbReference>
<feature type="domain" description="GH18" evidence="18">
    <location>
        <begin position="214"/>
        <end position="569"/>
    </location>
</feature>
<evidence type="ECO:0000256" key="3">
    <source>
        <dbReference type="ARBA" id="ARBA00008682"/>
    </source>
</evidence>
<feature type="signal peptide" evidence="16">
    <location>
        <begin position="1"/>
        <end position="23"/>
    </location>
</feature>
<comment type="subcellular location">
    <subcellularLocation>
        <location evidence="2">Secreted</location>
    </subcellularLocation>
</comment>
<dbReference type="InterPro" id="IPR001002">
    <property type="entry name" value="Chitin-bd_1"/>
</dbReference>
<evidence type="ECO:0000256" key="12">
    <source>
        <dbReference type="ARBA" id="ARBA00023326"/>
    </source>
</evidence>
<dbReference type="GO" id="GO:0005576">
    <property type="term" value="C:extracellular region"/>
    <property type="evidence" value="ECO:0007669"/>
    <property type="project" value="UniProtKB-SubCell"/>
</dbReference>
<dbReference type="SMART" id="SM00270">
    <property type="entry name" value="ChtBD1"/>
    <property type="match status" value="1"/>
</dbReference>
<comment type="caution">
    <text evidence="13">Lacks conserved residue(s) required for the propagation of feature annotation.</text>
</comment>
<evidence type="ECO:0000256" key="11">
    <source>
        <dbReference type="ARBA" id="ARBA00023295"/>
    </source>
</evidence>
<dbReference type="Proteomes" id="UP001303647">
    <property type="component" value="Unassembled WGS sequence"/>
</dbReference>
<dbReference type="InterPro" id="IPR011583">
    <property type="entry name" value="Chitinase_II/V-like_cat"/>
</dbReference>
<reference evidence="19" key="2">
    <citation type="submission" date="2023-05" db="EMBL/GenBank/DDBJ databases">
        <authorList>
            <consortium name="Lawrence Berkeley National Laboratory"/>
            <person name="Steindorff A."/>
            <person name="Hensen N."/>
            <person name="Bonometti L."/>
            <person name="Westerberg I."/>
            <person name="Brannstrom I.O."/>
            <person name="Guillou S."/>
            <person name="Cros-Aarteil S."/>
            <person name="Calhoun S."/>
            <person name="Haridas S."/>
            <person name="Kuo A."/>
            <person name="Mondo S."/>
            <person name="Pangilinan J."/>
            <person name="Riley R."/>
            <person name="Labutti K."/>
            <person name="Andreopoulos B."/>
            <person name="Lipzen A."/>
            <person name="Chen C."/>
            <person name="Yanf M."/>
            <person name="Daum C."/>
            <person name="Ng V."/>
            <person name="Clum A."/>
            <person name="Ohm R."/>
            <person name="Martin F."/>
            <person name="Silar P."/>
            <person name="Natvig D."/>
            <person name="Lalanne C."/>
            <person name="Gautier V."/>
            <person name="Ament-Velasquez S.L."/>
            <person name="Kruys A."/>
            <person name="Hutchinson M.I."/>
            <person name="Powell A.J."/>
            <person name="Barry K."/>
            <person name="Miller A.N."/>
            <person name="Grigoriev I.V."/>
            <person name="Debuchy R."/>
            <person name="Gladieux P."/>
            <person name="Thoren M.H."/>
            <person name="Johannesson H."/>
        </authorList>
    </citation>
    <scope>NUCLEOTIDE SEQUENCE</scope>
    <source>
        <strain evidence="19">CBS 359.72</strain>
    </source>
</reference>
<evidence type="ECO:0000259" key="17">
    <source>
        <dbReference type="PROSITE" id="PS50941"/>
    </source>
</evidence>
<comment type="caution">
    <text evidence="19">The sequence shown here is derived from an EMBL/GenBank/DDBJ whole genome shotgun (WGS) entry which is preliminary data.</text>
</comment>
<name>A0AAN7CJF5_9PEZI</name>
<dbReference type="CDD" id="cd00035">
    <property type="entry name" value="ChtBD1"/>
    <property type="match status" value="1"/>
</dbReference>